<sequence length="207" mass="23456">MNSFKYILLFILLNVAIVVSQVSILLLGDSLTVGYTQRNQTYHPYAIQLKKDFEKASIQADIVVNGQSGDRVVDGRFERRLRESLKQQAAKGKSFDWVVILGGTNDCFNRYKSDKIFAALKNLYLICESSGANVLALTILDFNNDEHEPTRLQINDLIRNYTDPKVTPFDIASKIPNNSTYYQPDGIHLTPYGYDTMGDLIFLTFLV</sequence>
<feature type="domain" description="SGNH hydrolase-type esterase" evidence="2">
    <location>
        <begin position="26"/>
        <end position="195"/>
    </location>
</feature>
<proteinExistence type="predicted"/>
<dbReference type="SMR" id="A0A015MU35"/>
<dbReference type="CDD" id="cd00229">
    <property type="entry name" value="SGNH_hydrolase"/>
    <property type="match status" value="1"/>
</dbReference>
<keyword evidence="1" id="KW-0812">Transmembrane</keyword>
<evidence type="ECO:0000313" key="3">
    <source>
        <dbReference type="EMBL" id="EXX70268.1"/>
    </source>
</evidence>
<protein>
    <recommendedName>
        <fullName evidence="2">SGNH hydrolase-type esterase domain-containing protein</fullName>
    </recommendedName>
</protein>
<dbReference type="EMBL" id="JEMT01016632">
    <property type="protein sequence ID" value="EXX70268.1"/>
    <property type="molecule type" value="Genomic_DNA"/>
</dbReference>
<dbReference type="PANTHER" id="PTHR30383:SF5">
    <property type="entry name" value="SGNH HYDROLASE-TYPE ESTERASE DOMAIN-CONTAINING PROTEIN"/>
    <property type="match status" value="1"/>
</dbReference>
<feature type="transmembrane region" description="Helical" evidence="1">
    <location>
        <begin position="6"/>
        <end position="28"/>
    </location>
</feature>
<dbReference type="PANTHER" id="PTHR30383">
    <property type="entry name" value="THIOESTERASE 1/PROTEASE 1/LYSOPHOSPHOLIPASE L1"/>
    <property type="match status" value="1"/>
</dbReference>
<keyword evidence="1" id="KW-1133">Transmembrane helix</keyword>
<dbReference type="Pfam" id="PF13472">
    <property type="entry name" value="Lipase_GDSL_2"/>
    <property type="match status" value="1"/>
</dbReference>
<dbReference type="InterPro" id="IPR036514">
    <property type="entry name" value="SGNH_hydro_sf"/>
</dbReference>
<comment type="caution">
    <text evidence="3">The sequence shown here is derived from an EMBL/GenBank/DDBJ whole genome shotgun (WGS) entry which is preliminary data.</text>
</comment>
<keyword evidence="1" id="KW-0472">Membrane</keyword>
<dbReference type="HOGENOM" id="CLU_065222_0_0_1"/>
<reference evidence="3 4" key="1">
    <citation type="submission" date="2014-02" db="EMBL/GenBank/DDBJ databases">
        <title>Single nucleus genome sequencing reveals high similarity among nuclei of an endomycorrhizal fungus.</title>
        <authorList>
            <person name="Lin K."/>
            <person name="Geurts R."/>
            <person name="Zhang Z."/>
            <person name="Limpens E."/>
            <person name="Saunders D.G."/>
            <person name="Mu D."/>
            <person name="Pang E."/>
            <person name="Cao H."/>
            <person name="Cha H."/>
            <person name="Lin T."/>
            <person name="Zhou Q."/>
            <person name="Shang Y."/>
            <person name="Li Y."/>
            <person name="Ivanov S."/>
            <person name="Sharma T."/>
            <person name="Velzen R.V."/>
            <person name="Ruijter N.D."/>
            <person name="Aanen D.K."/>
            <person name="Win J."/>
            <person name="Kamoun S."/>
            <person name="Bisseling T."/>
            <person name="Huang S."/>
        </authorList>
    </citation>
    <scope>NUCLEOTIDE SEQUENCE [LARGE SCALE GENOMIC DNA]</scope>
    <source>
        <strain evidence="4">DAOM197198w</strain>
    </source>
</reference>
<dbReference type="SUPFAM" id="SSF52266">
    <property type="entry name" value="SGNH hydrolase"/>
    <property type="match status" value="1"/>
</dbReference>
<dbReference type="GO" id="GO:0004622">
    <property type="term" value="F:phosphatidylcholine lysophospholipase activity"/>
    <property type="evidence" value="ECO:0007669"/>
    <property type="project" value="TreeGrafter"/>
</dbReference>
<evidence type="ECO:0000313" key="4">
    <source>
        <dbReference type="Proteomes" id="UP000022910"/>
    </source>
</evidence>
<evidence type="ECO:0000259" key="2">
    <source>
        <dbReference type="Pfam" id="PF13472"/>
    </source>
</evidence>
<accession>A0A015MU35</accession>
<name>A0A015MU35_RHIIW</name>
<keyword evidence="4" id="KW-1185">Reference proteome</keyword>
<dbReference type="OrthoDB" id="408760at2759"/>
<dbReference type="InterPro" id="IPR013830">
    <property type="entry name" value="SGNH_hydro"/>
</dbReference>
<dbReference type="AlphaFoldDB" id="A0A015MU35"/>
<dbReference type="Gene3D" id="3.40.50.1110">
    <property type="entry name" value="SGNH hydrolase"/>
    <property type="match status" value="1"/>
</dbReference>
<dbReference type="Proteomes" id="UP000022910">
    <property type="component" value="Unassembled WGS sequence"/>
</dbReference>
<dbReference type="InterPro" id="IPR051532">
    <property type="entry name" value="Ester_Hydrolysis_Enzymes"/>
</dbReference>
<evidence type="ECO:0000256" key="1">
    <source>
        <dbReference type="SAM" id="Phobius"/>
    </source>
</evidence>
<dbReference type="OMA" id="MISVIME"/>
<organism evidence="3 4">
    <name type="scientific">Rhizophagus irregularis (strain DAOM 197198w)</name>
    <name type="common">Glomus intraradices</name>
    <dbReference type="NCBI Taxonomy" id="1432141"/>
    <lineage>
        <taxon>Eukaryota</taxon>
        <taxon>Fungi</taxon>
        <taxon>Fungi incertae sedis</taxon>
        <taxon>Mucoromycota</taxon>
        <taxon>Glomeromycotina</taxon>
        <taxon>Glomeromycetes</taxon>
        <taxon>Glomerales</taxon>
        <taxon>Glomeraceae</taxon>
        <taxon>Rhizophagus</taxon>
    </lineage>
</organism>
<gene>
    <name evidence="3" type="ORF">RirG_089120</name>
</gene>